<dbReference type="SUPFAM" id="SSF54427">
    <property type="entry name" value="NTF2-like"/>
    <property type="match status" value="1"/>
</dbReference>
<reference evidence="2" key="1">
    <citation type="journal article" date="2020" name="Stud. Mycol.">
        <title>101 Dothideomycetes genomes: a test case for predicting lifestyles and emergence of pathogens.</title>
        <authorList>
            <person name="Haridas S."/>
            <person name="Albert R."/>
            <person name="Binder M."/>
            <person name="Bloem J."/>
            <person name="Labutti K."/>
            <person name="Salamov A."/>
            <person name="Andreopoulos B."/>
            <person name="Baker S."/>
            <person name="Barry K."/>
            <person name="Bills G."/>
            <person name="Bluhm B."/>
            <person name="Cannon C."/>
            <person name="Castanera R."/>
            <person name="Culley D."/>
            <person name="Daum C."/>
            <person name="Ezra D."/>
            <person name="Gonzalez J."/>
            <person name="Henrissat B."/>
            <person name="Kuo A."/>
            <person name="Liang C."/>
            <person name="Lipzen A."/>
            <person name="Lutzoni F."/>
            <person name="Magnuson J."/>
            <person name="Mondo S."/>
            <person name="Nolan M."/>
            <person name="Ohm R."/>
            <person name="Pangilinan J."/>
            <person name="Park H.-J."/>
            <person name="Ramirez L."/>
            <person name="Alfaro M."/>
            <person name="Sun H."/>
            <person name="Tritt A."/>
            <person name="Yoshinaga Y."/>
            <person name="Zwiers L.-H."/>
            <person name="Turgeon B."/>
            <person name="Goodwin S."/>
            <person name="Spatafora J."/>
            <person name="Crous P."/>
            <person name="Grigoriev I."/>
        </authorList>
    </citation>
    <scope>NUCLEOTIDE SEQUENCE</scope>
    <source>
        <strain evidence="2">ATCC 36951</strain>
    </source>
</reference>
<dbReference type="AlphaFoldDB" id="A0A6A6CSB9"/>
<protein>
    <recommendedName>
        <fullName evidence="1">NTF2 domain-containing protein</fullName>
    </recommendedName>
</protein>
<dbReference type="GeneID" id="54569739"/>
<dbReference type="Gene3D" id="3.10.450.50">
    <property type="match status" value="1"/>
</dbReference>
<dbReference type="OrthoDB" id="25408at2759"/>
<proteinExistence type="predicted"/>
<dbReference type="InterPro" id="IPR018222">
    <property type="entry name" value="Nuclear_transport_factor_2_euk"/>
</dbReference>
<name>A0A6A6CSB9_ZASCE</name>
<keyword evidence="3" id="KW-1185">Reference proteome</keyword>
<evidence type="ECO:0000313" key="3">
    <source>
        <dbReference type="Proteomes" id="UP000799537"/>
    </source>
</evidence>
<gene>
    <name evidence="2" type="ORF">M409DRAFT_65350</name>
</gene>
<dbReference type="PROSITE" id="PS50177">
    <property type="entry name" value="NTF2_DOMAIN"/>
    <property type="match status" value="1"/>
</dbReference>
<dbReference type="Proteomes" id="UP000799537">
    <property type="component" value="Unassembled WGS sequence"/>
</dbReference>
<evidence type="ECO:0000313" key="2">
    <source>
        <dbReference type="EMBL" id="KAF2169050.1"/>
    </source>
</evidence>
<dbReference type="RefSeq" id="XP_033669939.1">
    <property type="nucleotide sequence ID" value="XM_033816467.1"/>
</dbReference>
<accession>A0A6A6CSB9</accession>
<organism evidence="2 3">
    <name type="scientific">Zasmidium cellare ATCC 36951</name>
    <dbReference type="NCBI Taxonomy" id="1080233"/>
    <lineage>
        <taxon>Eukaryota</taxon>
        <taxon>Fungi</taxon>
        <taxon>Dikarya</taxon>
        <taxon>Ascomycota</taxon>
        <taxon>Pezizomycotina</taxon>
        <taxon>Dothideomycetes</taxon>
        <taxon>Dothideomycetidae</taxon>
        <taxon>Mycosphaerellales</taxon>
        <taxon>Mycosphaerellaceae</taxon>
        <taxon>Zasmidium</taxon>
    </lineage>
</organism>
<sequence>MAIQLSETDKVRIATETAESFIDSFYTALNSARNTLKDFYIPHIEGATPGRTLPHIAYNGDLSTDGAEFQRKFEEMPYTYYEAQSVNAHILNPCIDPNGGRTQKEAERNLSITIQVSGYVRLIERKDGPMRGFSDQIVLVPNKEEVGGRGNGKTGQGRQFLIQVQNFRYVV</sequence>
<evidence type="ECO:0000259" key="1">
    <source>
        <dbReference type="PROSITE" id="PS50177"/>
    </source>
</evidence>
<dbReference type="EMBL" id="ML993589">
    <property type="protein sequence ID" value="KAF2169050.1"/>
    <property type="molecule type" value="Genomic_DNA"/>
</dbReference>
<feature type="domain" description="NTF2" evidence="1">
    <location>
        <begin position="17"/>
        <end position="169"/>
    </location>
</feature>
<dbReference type="InterPro" id="IPR032710">
    <property type="entry name" value="NTF2-like_dom_sf"/>
</dbReference>